<comment type="caution">
    <text evidence="8">The sequence shown here is derived from an EMBL/GenBank/DDBJ whole genome shotgun (WGS) entry which is preliminary data.</text>
</comment>
<feature type="compositionally biased region" description="Polar residues" evidence="6">
    <location>
        <begin position="476"/>
        <end position="492"/>
    </location>
</feature>
<dbReference type="GO" id="GO:0007018">
    <property type="term" value="P:microtubule-based movement"/>
    <property type="evidence" value="ECO:0007669"/>
    <property type="project" value="InterPro"/>
</dbReference>
<feature type="region of interest" description="Disordered" evidence="6">
    <location>
        <begin position="471"/>
        <end position="502"/>
    </location>
</feature>
<feature type="compositionally biased region" description="Polar residues" evidence="6">
    <location>
        <begin position="1"/>
        <end position="37"/>
    </location>
</feature>
<dbReference type="GO" id="GO:0005524">
    <property type="term" value="F:ATP binding"/>
    <property type="evidence" value="ECO:0007669"/>
    <property type="project" value="UniProtKB-UniRule"/>
</dbReference>
<dbReference type="SUPFAM" id="SSF52540">
    <property type="entry name" value="P-loop containing nucleoside triphosphate hydrolases"/>
    <property type="match status" value="1"/>
</dbReference>
<dbReference type="PRINTS" id="PR00380">
    <property type="entry name" value="KINESINHEAVY"/>
</dbReference>
<evidence type="ECO:0000313" key="8">
    <source>
        <dbReference type="EMBL" id="CAL5138822.1"/>
    </source>
</evidence>
<evidence type="ECO:0000259" key="7">
    <source>
        <dbReference type="PROSITE" id="PS50067"/>
    </source>
</evidence>
<feature type="region of interest" description="Disordered" evidence="6">
    <location>
        <begin position="1"/>
        <end position="43"/>
    </location>
</feature>
<dbReference type="EMBL" id="CAXLJL010000534">
    <property type="protein sequence ID" value="CAL5138822.1"/>
    <property type="molecule type" value="Genomic_DNA"/>
</dbReference>
<evidence type="ECO:0000313" key="9">
    <source>
        <dbReference type="Proteomes" id="UP001497525"/>
    </source>
</evidence>
<dbReference type="PROSITE" id="PS50067">
    <property type="entry name" value="KINESIN_MOTOR_2"/>
    <property type="match status" value="1"/>
</dbReference>
<keyword evidence="4" id="KW-0963">Cytoplasm</keyword>
<dbReference type="SMART" id="SM00129">
    <property type="entry name" value="KISc"/>
    <property type="match status" value="1"/>
</dbReference>
<evidence type="ECO:0000256" key="4">
    <source>
        <dbReference type="ARBA" id="ARBA00023212"/>
    </source>
</evidence>
<feature type="region of interest" description="Disordered" evidence="6">
    <location>
        <begin position="244"/>
        <end position="271"/>
    </location>
</feature>
<accession>A0AAV2TN21</accession>
<evidence type="ECO:0000256" key="3">
    <source>
        <dbReference type="ARBA" id="ARBA00022840"/>
    </source>
</evidence>
<organism evidence="8 9">
    <name type="scientific">Calicophoron daubneyi</name>
    <name type="common">Rumen fluke</name>
    <name type="synonym">Paramphistomum daubneyi</name>
    <dbReference type="NCBI Taxonomy" id="300641"/>
    <lineage>
        <taxon>Eukaryota</taxon>
        <taxon>Metazoa</taxon>
        <taxon>Spiralia</taxon>
        <taxon>Lophotrochozoa</taxon>
        <taxon>Platyhelminthes</taxon>
        <taxon>Trematoda</taxon>
        <taxon>Digenea</taxon>
        <taxon>Plagiorchiida</taxon>
        <taxon>Pronocephalata</taxon>
        <taxon>Paramphistomoidea</taxon>
        <taxon>Paramphistomidae</taxon>
        <taxon>Calicophoron</taxon>
    </lineage>
</organism>
<protein>
    <recommendedName>
        <fullName evidence="7">Kinesin motor domain-containing protein</fullName>
    </recommendedName>
</protein>
<feature type="domain" description="Kinesin motor" evidence="7">
    <location>
        <begin position="615"/>
        <end position="934"/>
    </location>
</feature>
<sequence>MVGSNISSSSGKNTLNRSSKTATYELSENTMQPTSFENPHETTRFVKRPPTAFVDTEDWGVYLRVCCQLRQIQTKYGCSDMEAQKLIFGARSTRRACIVRMIGAFNRLYAEYSKLMDVVQNQQLNCNTSHGRDATVESATPDSVDENVRVRNSVQDPSENTHNTRQIQPPNTPAHTLSSSSGQGDTGLCVVDVVAQPVKGVRSTENEEREKAIVKTRPDCAERTVFVEQASCLEPERTVIVDPSTSAGTMQNSTSTSLHMTPMRTSSSSRDVSQNSAYSRAMLAHPGGYACFGLCRKNFRKHYRHSRWDRKREAIELSKRLGRTSILIGGDRSDVPHQYYDQIRRKPAENSLVVYQVSSKQSIVEHRVQIRDNLISLPKHSSLTGYMELNFANDIMKSMRLPIALELIMPRMQKQIEDIMLKCEYIYDPLEVAAELRLTNYDTEACVAYFQRTRLLRDIIHEFLPESRNEKKYSGNLKQQNFTSASPSLQQPSDDRSSDPNTVSSSTIFNFLLELQSHLRILKKNQLDATKRLDKLRAFVTGTVADLAEELEDKIVAKICTSPSLEKIVFSQHKDLPFSQLNKLAQENRTLKATLRMEENRRKTVFNMMQEYLGNIRVYCRCRSIPLSIPCLEVRPIDTVILNYSPDGGTEQFKFDRVFDTNASQAEVYTELAPSVCSFLDGYNVCFLTYGGEASGKTYTLLGTEGGQTEQQGIAQRALRTVLSERDARQHDWDHQLTVAVVEIYNDSLNDLLGNEVGVHVRVDNGLEGMMEVLQSVRVENEADIETLLSLCRTRRKTGQTALNLLSSRSHLIILARLNSRSRIHETELCSVLALCDLAGFEDIIKADTLLNPTLAKEAGYINRSLTALNRVFMSLRTQDPTNVSYRDSKLTYLLKPFFTFSGKCILIVTVRTDRSNVASTQSTLRFGRESRGVSLGRARRQFNLDKLIDDMRAA</sequence>
<evidence type="ECO:0000256" key="5">
    <source>
        <dbReference type="PROSITE-ProRule" id="PRU00283"/>
    </source>
</evidence>
<reference evidence="8" key="1">
    <citation type="submission" date="2024-06" db="EMBL/GenBank/DDBJ databases">
        <authorList>
            <person name="Liu X."/>
            <person name="Lenzi L."/>
            <person name="Haldenby T S."/>
            <person name="Uol C."/>
        </authorList>
    </citation>
    <scope>NUCLEOTIDE SEQUENCE</scope>
</reference>
<dbReference type="PANTHER" id="PTHR47972:SF65">
    <property type="entry name" value="KINESIN-LIKE PROTEIN"/>
    <property type="match status" value="1"/>
</dbReference>
<dbReference type="InterPro" id="IPR027640">
    <property type="entry name" value="Kinesin-like_fam"/>
</dbReference>
<dbReference type="InterPro" id="IPR001752">
    <property type="entry name" value="Kinesin_motor_dom"/>
</dbReference>
<name>A0AAV2TN21_CALDB</name>
<keyword evidence="5" id="KW-0505">Motor protein</keyword>
<keyword evidence="4" id="KW-0206">Cytoskeleton</keyword>
<feature type="region of interest" description="Disordered" evidence="6">
    <location>
        <begin position="128"/>
        <end position="147"/>
    </location>
</feature>
<dbReference type="AlphaFoldDB" id="A0AAV2TN21"/>
<dbReference type="PANTHER" id="PTHR47972">
    <property type="entry name" value="KINESIN-LIKE PROTEIN KLP-3"/>
    <property type="match status" value="1"/>
</dbReference>
<evidence type="ECO:0000256" key="2">
    <source>
        <dbReference type="ARBA" id="ARBA00022741"/>
    </source>
</evidence>
<dbReference type="GO" id="GO:0003777">
    <property type="term" value="F:microtubule motor activity"/>
    <property type="evidence" value="ECO:0007669"/>
    <property type="project" value="InterPro"/>
</dbReference>
<gene>
    <name evidence="8" type="ORF">CDAUBV1_LOCUS13688</name>
</gene>
<dbReference type="Proteomes" id="UP001497525">
    <property type="component" value="Unassembled WGS sequence"/>
</dbReference>
<evidence type="ECO:0000256" key="6">
    <source>
        <dbReference type="SAM" id="MobiDB-lite"/>
    </source>
</evidence>
<keyword evidence="2 5" id="KW-0547">Nucleotide-binding</keyword>
<feature type="binding site" evidence="5">
    <location>
        <begin position="691"/>
        <end position="698"/>
    </location>
    <ligand>
        <name>ATP</name>
        <dbReference type="ChEBI" id="CHEBI:30616"/>
    </ligand>
</feature>
<dbReference type="GO" id="GO:0008017">
    <property type="term" value="F:microtubule binding"/>
    <property type="evidence" value="ECO:0007669"/>
    <property type="project" value="InterPro"/>
</dbReference>
<comment type="subcellular location">
    <subcellularLocation>
        <location evidence="1">Cytoplasm</location>
        <location evidence="1">Cytoskeleton</location>
    </subcellularLocation>
</comment>
<dbReference type="GO" id="GO:0015630">
    <property type="term" value="C:microtubule cytoskeleton"/>
    <property type="evidence" value="ECO:0007669"/>
    <property type="project" value="TreeGrafter"/>
</dbReference>
<proteinExistence type="inferred from homology"/>
<dbReference type="Pfam" id="PF00225">
    <property type="entry name" value="Kinesin"/>
    <property type="match status" value="1"/>
</dbReference>
<comment type="similarity">
    <text evidence="5">Belongs to the TRAFAC class myosin-kinesin ATPase superfamily. Kinesin family.</text>
</comment>
<dbReference type="Gene3D" id="3.40.850.10">
    <property type="entry name" value="Kinesin motor domain"/>
    <property type="match status" value="1"/>
</dbReference>
<evidence type="ECO:0000256" key="1">
    <source>
        <dbReference type="ARBA" id="ARBA00004245"/>
    </source>
</evidence>
<dbReference type="InterPro" id="IPR027417">
    <property type="entry name" value="P-loop_NTPase"/>
</dbReference>
<dbReference type="InterPro" id="IPR036961">
    <property type="entry name" value="Kinesin_motor_dom_sf"/>
</dbReference>
<feature type="region of interest" description="Disordered" evidence="6">
    <location>
        <begin position="153"/>
        <end position="183"/>
    </location>
</feature>
<keyword evidence="3 5" id="KW-0067">ATP-binding</keyword>